<keyword evidence="1" id="KW-0812">Transmembrane</keyword>
<dbReference type="EMBL" id="JAVRIB010000001">
    <property type="protein sequence ID" value="MDT0633440.1"/>
    <property type="molecule type" value="Genomic_DNA"/>
</dbReference>
<reference evidence="2 3" key="1">
    <citation type="submission" date="2023-09" db="EMBL/GenBank/DDBJ databases">
        <authorList>
            <person name="Rey-Velasco X."/>
        </authorList>
    </citation>
    <scope>NUCLEOTIDE SEQUENCE [LARGE SCALE GENOMIC DNA]</scope>
    <source>
        <strain evidence="2 3">W335</strain>
    </source>
</reference>
<feature type="transmembrane region" description="Helical" evidence="1">
    <location>
        <begin position="61"/>
        <end position="84"/>
    </location>
</feature>
<keyword evidence="1" id="KW-0472">Membrane</keyword>
<comment type="caution">
    <text evidence="2">The sequence shown here is derived from an EMBL/GenBank/DDBJ whole genome shotgun (WGS) entry which is preliminary data.</text>
</comment>
<evidence type="ECO:0000313" key="3">
    <source>
        <dbReference type="Proteomes" id="UP001251857"/>
    </source>
</evidence>
<keyword evidence="1" id="KW-1133">Transmembrane helix</keyword>
<proteinExistence type="predicted"/>
<evidence type="ECO:0000256" key="1">
    <source>
        <dbReference type="SAM" id="Phobius"/>
    </source>
</evidence>
<dbReference type="Proteomes" id="UP001251857">
    <property type="component" value="Unassembled WGS sequence"/>
</dbReference>
<sequence>MNELESMAVLLFAAGLIIAAIGTVISFVYRKEGVTSSKVFWRGSMLYHDIESYISISAVPYVRGFVTVGVFVAMLGVLVMVVAATA</sequence>
<feature type="transmembrane region" description="Helical" evidence="1">
    <location>
        <begin position="6"/>
        <end position="29"/>
    </location>
</feature>
<keyword evidence="3" id="KW-1185">Reference proteome</keyword>
<gene>
    <name evidence="2" type="ORF">RM532_00570</name>
</gene>
<organism evidence="2 3">
    <name type="scientific">Spectribacter hydrogenoxidans</name>
    <dbReference type="NCBI Taxonomy" id="3075608"/>
    <lineage>
        <taxon>Bacteria</taxon>
        <taxon>Pseudomonadati</taxon>
        <taxon>Pseudomonadota</taxon>
        <taxon>Gammaproteobacteria</taxon>
        <taxon>Salinisphaerales</taxon>
        <taxon>Salinisphaeraceae</taxon>
        <taxon>Spectribacter</taxon>
    </lineage>
</organism>
<evidence type="ECO:0000313" key="2">
    <source>
        <dbReference type="EMBL" id="MDT0633440.1"/>
    </source>
</evidence>
<dbReference type="RefSeq" id="WP_311651145.1">
    <property type="nucleotide sequence ID" value="NZ_JAVRIB010000001.1"/>
</dbReference>
<accession>A0ABU3BW28</accession>
<protein>
    <submittedName>
        <fullName evidence="2">Uncharacterized protein</fullName>
    </submittedName>
</protein>
<name>A0ABU3BW28_9GAMM</name>